<organism evidence="9 10">
    <name type="scientific">Leersia perrieri</name>
    <dbReference type="NCBI Taxonomy" id="77586"/>
    <lineage>
        <taxon>Eukaryota</taxon>
        <taxon>Viridiplantae</taxon>
        <taxon>Streptophyta</taxon>
        <taxon>Embryophyta</taxon>
        <taxon>Tracheophyta</taxon>
        <taxon>Spermatophyta</taxon>
        <taxon>Magnoliopsida</taxon>
        <taxon>Liliopsida</taxon>
        <taxon>Poales</taxon>
        <taxon>Poaceae</taxon>
        <taxon>BOP clade</taxon>
        <taxon>Oryzoideae</taxon>
        <taxon>Oryzeae</taxon>
        <taxon>Oryzinae</taxon>
        <taxon>Leersia</taxon>
    </lineage>
</organism>
<dbReference type="Pfam" id="PF00931">
    <property type="entry name" value="NB-ARC"/>
    <property type="match status" value="1"/>
</dbReference>
<keyword evidence="4" id="KW-0805">Transcription regulation</keyword>
<dbReference type="InterPro" id="IPR032675">
    <property type="entry name" value="LRR_dom_sf"/>
</dbReference>
<dbReference type="eggNOG" id="KOG4282">
    <property type="taxonomic scope" value="Eukaryota"/>
</dbReference>
<dbReference type="Pfam" id="PF25019">
    <property type="entry name" value="LRR_R13L1-DRL21"/>
    <property type="match status" value="1"/>
</dbReference>
<dbReference type="InterPro" id="IPR027417">
    <property type="entry name" value="P-loop_NTPase"/>
</dbReference>
<evidence type="ECO:0000313" key="10">
    <source>
        <dbReference type="Proteomes" id="UP000032180"/>
    </source>
</evidence>
<accession>A0A0D9XD00</accession>
<dbReference type="InterPro" id="IPR002182">
    <property type="entry name" value="NB-ARC"/>
</dbReference>
<dbReference type="STRING" id="77586.A0A0D9XD00"/>
<comment type="subcellular location">
    <subcellularLocation>
        <location evidence="1">Nucleus</location>
    </subcellularLocation>
</comment>
<dbReference type="EnsemblPlants" id="LPERR09G05180.1">
    <property type="protein sequence ID" value="LPERR09G05180.1"/>
    <property type="gene ID" value="LPERR09G05180"/>
</dbReference>
<dbReference type="Gene3D" id="3.40.50.300">
    <property type="entry name" value="P-loop containing nucleotide triphosphate hydrolases"/>
    <property type="match status" value="1"/>
</dbReference>
<dbReference type="SUPFAM" id="SSF52058">
    <property type="entry name" value="L domain-like"/>
    <property type="match status" value="1"/>
</dbReference>
<evidence type="ECO:0000259" key="8">
    <source>
        <dbReference type="PROSITE" id="PS50090"/>
    </source>
</evidence>
<keyword evidence="6" id="KW-0804">Transcription</keyword>
<dbReference type="PROSITE" id="PS50090">
    <property type="entry name" value="MYB_LIKE"/>
    <property type="match status" value="1"/>
</dbReference>
<dbReference type="Pfam" id="PF13837">
    <property type="entry name" value="Myb_DNA-bind_4"/>
    <property type="match status" value="1"/>
</dbReference>
<dbReference type="InterPro" id="IPR056789">
    <property type="entry name" value="LRR_R13L1-DRL21"/>
</dbReference>
<evidence type="ECO:0000256" key="4">
    <source>
        <dbReference type="ARBA" id="ARBA00023015"/>
    </source>
</evidence>
<dbReference type="HOGENOM" id="CLU_000837_8_3_1"/>
<evidence type="ECO:0000256" key="2">
    <source>
        <dbReference type="ARBA" id="ARBA00022614"/>
    </source>
</evidence>
<dbReference type="InterPro" id="IPR001005">
    <property type="entry name" value="SANT/Myb"/>
</dbReference>
<reference evidence="10" key="2">
    <citation type="submission" date="2013-12" db="EMBL/GenBank/DDBJ databases">
        <authorList>
            <person name="Yu Y."/>
            <person name="Lee S."/>
            <person name="de Baynast K."/>
            <person name="Wissotski M."/>
            <person name="Liu L."/>
            <person name="Talag J."/>
            <person name="Goicoechea J."/>
            <person name="Angelova A."/>
            <person name="Jetty R."/>
            <person name="Kudrna D."/>
            <person name="Golser W."/>
            <person name="Rivera L."/>
            <person name="Zhang J."/>
            <person name="Wing R."/>
        </authorList>
    </citation>
    <scope>NUCLEOTIDE SEQUENCE</scope>
</reference>
<dbReference type="PANTHER" id="PTHR36766:SF70">
    <property type="entry name" value="DISEASE RESISTANCE PROTEIN RGA4"/>
    <property type="match status" value="1"/>
</dbReference>
<name>A0A0D9XD00_9ORYZ</name>
<keyword evidence="5" id="KW-0238">DNA-binding</keyword>
<dbReference type="Gene3D" id="3.80.10.10">
    <property type="entry name" value="Ribonuclease Inhibitor"/>
    <property type="match status" value="2"/>
</dbReference>
<evidence type="ECO:0000256" key="6">
    <source>
        <dbReference type="ARBA" id="ARBA00023163"/>
    </source>
</evidence>
<keyword evidence="2" id="KW-0433">Leucine-rich repeat</keyword>
<dbReference type="CDD" id="cd22249">
    <property type="entry name" value="UDM1_RNF168_RNF169-like"/>
    <property type="match status" value="1"/>
</dbReference>
<feature type="domain" description="Myb-like" evidence="8">
    <location>
        <begin position="16"/>
        <end position="72"/>
    </location>
</feature>
<dbReference type="PRINTS" id="PR00364">
    <property type="entry name" value="DISEASERSIST"/>
</dbReference>
<proteinExistence type="predicted"/>
<dbReference type="GO" id="GO:0043531">
    <property type="term" value="F:ADP binding"/>
    <property type="evidence" value="ECO:0007669"/>
    <property type="project" value="InterPro"/>
</dbReference>
<dbReference type="SUPFAM" id="SSF52540">
    <property type="entry name" value="P-loop containing nucleoside triphosphate hydrolases"/>
    <property type="match status" value="1"/>
</dbReference>
<dbReference type="GO" id="GO:0010468">
    <property type="term" value="P:regulation of gene expression"/>
    <property type="evidence" value="ECO:0007669"/>
    <property type="project" value="UniProtKB-ARBA"/>
</dbReference>
<dbReference type="FunFam" id="1.10.10.60:FF:000061">
    <property type="entry name" value="Trihelix transcription factor GT-2"/>
    <property type="match status" value="1"/>
</dbReference>
<keyword evidence="7" id="KW-0539">Nucleus</keyword>
<dbReference type="InterPro" id="IPR044822">
    <property type="entry name" value="Myb_DNA-bind_4"/>
</dbReference>
<dbReference type="Gramene" id="LPERR09G05180.1">
    <property type="protein sequence ID" value="LPERR09G05180.1"/>
    <property type="gene ID" value="LPERR09G05180"/>
</dbReference>
<keyword evidence="3" id="KW-0677">Repeat</keyword>
<dbReference type="Gene3D" id="1.10.10.60">
    <property type="entry name" value="Homeodomain-like"/>
    <property type="match status" value="1"/>
</dbReference>
<evidence type="ECO:0000256" key="1">
    <source>
        <dbReference type="ARBA" id="ARBA00004123"/>
    </source>
</evidence>
<dbReference type="Proteomes" id="UP000032180">
    <property type="component" value="Chromosome 9"/>
</dbReference>
<evidence type="ECO:0000256" key="3">
    <source>
        <dbReference type="ARBA" id="ARBA00022737"/>
    </source>
</evidence>
<dbReference type="GO" id="GO:0003677">
    <property type="term" value="F:DNA binding"/>
    <property type="evidence" value="ECO:0007669"/>
    <property type="project" value="UniProtKB-KW"/>
</dbReference>
<evidence type="ECO:0000256" key="5">
    <source>
        <dbReference type="ARBA" id="ARBA00023125"/>
    </source>
</evidence>
<keyword evidence="10" id="KW-1185">Reference proteome</keyword>
<dbReference type="eggNOG" id="KOG4658">
    <property type="taxonomic scope" value="Eukaryota"/>
</dbReference>
<dbReference type="PANTHER" id="PTHR36766">
    <property type="entry name" value="PLANT BROAD-SPECTRUM MILDEW RESISTANCE PROTEIN RPW8"/>
    <property type="match status" value="1"/>
</dbReference>
<dbReference type="GO" id="GO:0005634">
    <property type="term" value="C:nucleus"/>
    <property type="evidence" value="ECO:0007669"/>
    <property type="project" value="UniProtKB-SubCell"/>
</dbReference>
<evidence type="ECO:0000256" key="7">
    <source>
        <dbReference type="ARBA" id="ARBA00023242"/>
    </source>
</evidence>
<dbReference type="CDD" id="cd12203">
    <property type="entry name" value="GT1"/>
    <property type="match status" value="1"/>
</dbReference>
<sequence length="1287" mass="146248">MLGKTNTRYGELSKQWSREELMALLKIRLDMDDEFRWICVKDPLWEEISRALAWLGYKRSAKTCKKRFEDVVKFYKRTKDHHTSRQQQGVPVRSPVLLSSLSMASTSKLEIPQSQPMSLDNVSSSSFPKLESKVESDKISEEDTMITDEFHIGKSNPRGDDSKELMGFFEGFMKQVLERQEEKQQLFLEGLEKREAERMAREEAWRRQEMIRLSREHQQLTQERAAIISFLHRIGQTPSGVIPPTTQTFPWLQQPVPAVPSPKPENMETMQHDEASVNLHPSNSLTDEPPLNCAIPGTVESSTTQHPTACSVHIHRQYTPNSMQNSNMQQIHDSPSFASWMPDEFTADSLQNSTVQKIHDPRTLQYSASFASWMPDENSPSLNSCRQDEWFALETTIHDMYDLIELAECWLHKDAIANLLQEAKDTVCCTEDFLDKLSYYKLQEKAGFNANKSSCPEFSDIEMTEIHGNLSHLREQMGNLGLHDMQPQHFIFESFSQKQHRFTYKETIIGRQEELQVLMDSLILDKNSPTGGQVTEVPDSGRATQKNLSVLTIIGDGGIGKTALAHTSFHHQRVQDHFDLLVWISVSDGFDDKKLIKRLACSVAESEMNSDDLSCLQKVLTNGLIHHSMRLLLVLDDLQEDVCQEYYRGWERFLVPLKCARQGSTILVTTRSMKVAEHISTARLQLADLPEEISWHFFSMHAFDSPISDSDQAVECIGRTIAARLNGSPLGSKIIGCLLNLKVDAAYWKSILENIGLEYIDQLVRRSFFQIFPTSSGSRYVYVMQGLLYETAQEISINECFLIKDSSDLLRIPPKVRHLSILHFSGLSSSDLESLHKYKTLRSVVCISIDSNVLTTCVLETWFSHLTNIRMLRFISCQLAELPGNVCDLILLRYLDISSCKFEALPDSIWCLHKLEILDAQQCGFHGVPKDIVKLVNLRKLRLKDDLINQLGHVPGIEKLVYLQEMPYYAVGDTPGRGIQELKNLNDLRGALEVSRLHNVTSKEQAAKANLDKKIHLNTLVLSWHESTRPGKVNADQEMEVLEGLCPSPSMKNLEVRFYMGFGFHPSWLLNGKNDEPTSSRLESLSINSCPNITRLFITGAASTSTSSRGSSLEFKSLTKLCITWCRKLRNLDNLLEPEILPEIRMIQISNCEELESLPANRFSEFTHLEDLEVSHCWSLSWARGFTLPSSLKSLKLEACGELVDYKLSCCLRELPALATLELQFCSGMESIDAKVWSGMPSLRSLKIFCCQELSSFGGAESISKVEKVDIRYCPKLTELEQPFQRG</sequence>
<reference evidence="9" key="3">
    <citation type="submission" date="2015-04" db="UniProtKB">
        <authorList>
            <consortium name="EnsemblPlants"/>
        </authorList>
    </citation>
    <scope>IDENTIFICATION</scope>
</reference>
<reference evidence="9 10" key="1">
    <citation type="submission" date="2012-08" db="EMBL/GenBank/DDBJ databases">
        <title>Oryza genome evolution.</title>
        <authorList>
            <person name="Wing R.A."/>
        </authorList>
    </citation>
    <scope>NUCLEOTIDE SEQUENCE</scope>
</reference>
<evidence type="ECO:0000313" key="9">
    <source>
        <dbReference type="EnsemblPlants" id="LPERR09G05180.1"/>
    </source>
</evidence>
<protein>
    <recommendedName>
        <fullName evidence="8">Myb-like domain-containing protein</fullName>
    </recommendedName>
</protein>